<protein>
    <submittedName>
        <fullName evidence="4">Uncharacterized protein C14orf132</fullName>
    </submittedName>
</protein>
<dbReference type="AlphaFoldDB" id="A0A6P8SLN6"/>
<evidence type="ECO:0000256" key="1">
    <source>
        <dbReference type="SAM" id="MobiDB-lite"/>
    </source>
</evidence>
<feature type="region of interest" description="Disordered" evidence="1">
    <location>
        <begin position="1"/>
        <end position="27"/>
    </location>
</feature>
<dbReference type="Proteomes" id="UP000515161">
    <property type="component" value="Unplaced"/>
</dbReference>
<name>A0A6P8SLN6_GYMAC</name>
<dbReference type="GeneID" id="117532392"/>
<accession>A0A6P8SLN6</accession>
<evidence type="ECO:0000313" key="3">
    <source>
        <dbReference type="Proteomes" id="UP000515161"/>
    </source>
</evidence>
<dbReference type="KEGG" id="gacu:117532392"/>
<evidence type="ECO:0000256" key="2">
    <source>
        <dbReference type="SAM" id="Phobius"/>
    </source>
</evidence>
<reference evidence="4" key="1">
    <citation type="submission" date="2025-08" db="UniProtKB">
        <authorList>
            <consortium name="RefSeq"/>
        </authorList>
    </citation>
    <scope>IDENTIFICATION</scope>
</reference>
<organism evidence="3 4">
    <name type="scientific">Gymnodraco acuticeps</name>
    <name type="common">Antarctic dragonfish</name>
    <dbReference type="NCBI Taxonomy" id="8218"/>
    <lineage>
        <taxon>Eukaryota</taxon>
        <taxon>Metazoa</taxon>
        <taxon>Chordata</taxon>
        <taxon>Craniata</taxon>
        <taxon>Vertebrata</taxon>
        <taxon>Euteleostomi</taxon>
        <taxon>Actinopterygii</taxon>
        <taxon>Neopterygii</taxon>
        <taxon>Teleostei</taxon>
        <taxon>Neoteleostei</taxon>
        <taxon>Acanthomorphata</taxon>
        <taxon>Eupercaria</taxon>
        <taxon>Perciformes</taxon>
        <taxon>Notothenioidei</taxon>
        <taxon>Bathydraconidae</taxon>
        <taxon>Gymnodraco</taxon>
    </lineage>
</organism>
<gene>
    <name evidence="4" type="primary">LOC117532392</name>
</gene>
<keyword evidence="2" id="KW-0812">Transmembrane</keyword>
<evidence type="ECO:0000313" key="4">
    <source>
        <dbReference type="RefSeq" id="XP_034051594.1"/>
    </source>
</evidence>
<keyword evidence="3" id="KW-1185">Reference proteome</keyword>
<keyword evidence="2" id="KW-1133">Transmembrane helix</keyword>
<keyword evidence="2" id="KW-0472">Membrane</keyword>
<dbReference type="RefSeq" id="XP_034051594.1">
    <property type="nucleotide sequence ID" value="XM_034195703.1"/>
</dbReference>
<sequence length="110" mass="11731">MGSCPPQTSSSPAAARASAPRFLSDEGRRTQALIPMMTGVFMDSSPNDDYSTDHSLFTSSSSVHAASMAAQSQPEELPQSMSRDAIWLWIAITATIGNIVVLGVVYAFTF</sequence>
<feature type="compositionally biased region" description="Low complexity" evidence="1">
    <location>
        <begin position="9"/>
        <end position="21"/>
    </location>
</feature>
<dbReference type="FunCoup" id="A0A6P8SLN6">
    <property type="interactions" value="774"/>
</dbReference>
<dbReference type="OrthoDB" id="9943350at2759"/>
<dbReference type="InParanoid" id="A0A6P8SLN6"/>
<feature type="transmembrane region" description="Helical" evidence="2">
    <location>
        <begin position="86"/>
        <end position="108"/>
    </location>
</feature>
<proteinExistence type="predicted"/>